<dbReference type="EMBL" id="SNXC01000016">
    <property type="protein sequence ID" value="TDO95531.1"/>
    <property type="molecule type" value="Genomic_DNA"/>
</dbReference>
<evidence type="ECO:0000313" key="2">
    <source>
        <dbReference type="EMBL" id="TDO95531.1"/>
    </source>
</evidence>
<dbReference type="InterPro" id="IPR017737">
    <property type="entry name" value="TssE1-like"/>
</dbReference>
<organism evidence="2 3">
    <name type="scientific">Marinomonas balearica</name>
    <dbReference type="NCBI Taxonomy" id="491947"/>
    <lineage>
        <taxon>Bacteria</taxon>
        <taxon>Pseudomonadati</taxon>
        <taxon>Pseudomonadota</taxon>
        <taxon>Gammaproteobacteria</taxon>
        <taxon>Oceanospirillales</taxon>
        <taxon>Oceanospirillaceae</taxon>
        <taxon>Marinomonas</taxon>
    </lineage>
</organism>
<dbReference type="Gene3D" id="3.10.450.40">
    <property type="match status" value="1"/>
</dbReference>
<accession>A0A4R6M2P6</accession>
<comment type="caution">
    <text evidence="2">The sequence shown here is derived from an EMBL/GenBank/DDBJ whole genome shotgun (WGS) entry which is preliminary data.</text>
</comment>
<dbReference type="NCBIfam" id="TIGR03357">
    <property type="entry name" value="VI_zyme"/>
    <property type="match status" value="1"/>
</dbReference>
<evidence type="ECO:0000313" key="3">
    <source>
        <dbReference type="Proteomes" id="UP000294656"/>
    </source>
</evidence>
<protein>
    <submittedName>
        <fullName evidence="2">Type VI secretion system protein</fullName>
    </submittedName>
</protein>
<proteinExistence type="predicted"/>
<name>A0A4R6M2P6_9GAMM</name>
<keyword evidence="3" id="KW-1185">Reference proteome</keyword>
<dbReference type="Pfam" id="PF04965">
    <property type="entry name" value="GPW_gp25"/>
    <property type="match status" value="1"/>
</dbReference>
<dbReference type="AlphaFoldDB" id="A0A4R6M2P6"/>
<reference evidence="2 3" key="1">
    <citation type="submission" date="2019-03" db="EMBL/GenBank/DDBJ databases">
        <title>Genomic Encyclopedia of Type Strains, Phase III (KMG-III): the genomes of soil and plant-associated and newly described type strains.</title>
        <authorList>
            <person name="Whitman W."/>
        </authorList>
    </citation>
    <scope>NUCLEOTIDE SEQUENCE [LARGE SCALE GENOMIC DNA]</scope>
    <source>
        <strain evidence="2 3">CECT 7378</strain>
    </source>
</reference>
<sequence>MLSLYEVLSQQHMTGSQLSDFPAYEDYLMSIHDHLVRLLNARQGSLSHLPDYGMPDLNKLYQALPYSEDDIAIAVKKIVEKYEPRLTGVHVIPLPRDLNSGVVSIRITGKTHNGQAISFKTNFKSSGTAEVANPSSVSHQYGY</sequence>
<dbReference type="RefSeq" id="WP_133505150.1">
    <property type="nucleotide sequence ID" value="NZ_SNXC01000016.1"/>
</dbReference>
<dbReference type="OrthoDB" id="1524306at2"/>
<evidence type="ECO:0000259" key="1">
    <source>
        <dbReference type="Pfam" id="PF04965"/>
    </source>
</evidence>
<dbReference type="SUPFAM" id="SSF160719">
    <property type="entry name" value="gpW/gp25-like"/>
    <property type="match status" value="1"/>
</dbReference>
<dbReference type="Proteomes" id="UP000294656">
    <property type="component" value="Unassembled WGS sequence"/>
</dbReference>
<gene>
    <name evidence="2" type="ORF">DFP79_3460</name>
</gene>
<dbReference type="InterPro" id="IPR007048">
    <property type="entry name" value="IraD/Gp25-like"/>
</dbReference>
<feature type="domain" description="IraD/Gp25-like" evidence="1">
    <location>
        <begin position="29"/>
        <end position="110"/>
    </location>
</feature>